<evidence type="ECO:0000259" key="1">
    <source>
        <dbReference type="Pfam" id="PF01923"/>
    </source>
</evidence>
<comment type="caution">
    <text evidence="2">The sequence shown here is derived from an EMBL/GenBank/DDBJ whole genome shotgun (WGS) entry which is preliminary data.</text>
</comment>
<name>A0A645IWB4_9ZZZZ</name>
<organism evidence="2">
    <name type="scientific">bioreactor metagenome</name>
    <dbReference type="NCBI Taxonomy" id="1076179"/>
    <lineage>
        <taxon>unclassified sequences</taxon>
        <taxon>metagenomes</taxon>
        <taxon>ecological metagenomes</taxon>
    </lineage>
</organism>
<feature type="domain" description="Cobalamin adenosyltransferase-like" evidence="1">
    <location>
        <begin position="17"/>
        <end position="128"/>
    </location>
</feature>
<dbReference type="InterPro" id="IPR016030">
    <property type="entry name" value="CblAdoTrfase-like"/>
</dbReference>
<dbReference type="EMBL" id="VSSQ01116644">
    <property type="protein sequence ID" value="MPN51483.1"/>
    <property type="molecule type" value="Genomic_DNA"/>
</dbReference>
<dbReference type="AlphaFoldDB" id="A0A645IWB4"/>
<evidence type="ECO:0000313" key="2">
    <source>
        <dbReference type="EMBL" id="MPN51483.1"/>
    </source>
</evidence>
<reference evidence="2" key="1">
    <citation type="submission" date="2019-08" db="EMBL/GenBank/DDBJ databases">
        <authorList>
            <person name="Kucharzyk K."/>
            <person name="Murdoch R.W."/>
            <person name="Higgins S."/>
            <person name="Loffler F."/>
        </authorList>
    </citation>
    <scope>NUCLEOTIDE SEQUENCE</scope>
</reference>
<protein>
    <recommendedName>
        <fullName evidence="1">Cobalamin adenosyltransferase-like domain-containing protein</fullName>
    </recommendedName>
</protein>
<sequence>MTAAELFSSGDAARSEEILQLGKYVQSVKNAERNQTAPDKIEFWEWTETEIKNCSQNLKKHLIIDDSFVQFPHGKTMARLNHLRVSLDEAEIAILEAYWNEEQQACTREDLIEKVNIIMDVLCIMMWKCQGGRQCKP</sequence>
<dbReference type="Pfam" id="PF01923">
    <property type="entry name" value="Cob_adeno_trans"/>
    <property type="match status" value="1"/>
</dbReference>
<proteinExistence type="predicted"/>
<gene>
    <name evidence="2" type="ORF">SDC9_199129</name>
</gene>
<accession>A0A645IWB4</accession>